<dbReference type="AlphaFoldDB" id="A0A8K0N8Y7"/>
<accession>A0A8K0N8Y7</accession>
<dbReference type="Proteomes" id="UP000797356">
    <property type="component" value="Chromosome 11"/>
</dbReference>
<dbReference type="EMBL" id="CM017882">
    <property type="protein sequence ID" value="KAG1363906.1"/>
    <property type="molecule type" value="Genomic_DNA"/>
</dbReference>
<evidence type="ECO:0000313" key="2">
    <source>
        <dbReference type="EMBL" id="KAG1363906.1"/>
    </source>
</evidence>
<sequence>MSYWSEVSVFSYAFDVVSWEQLEEALAQATQATAWVDQAMMWAAHVEERISHSEGILSAMVMRLSMHFRADFVGLRDILADVPAPPTPAPPASTLAPTPSARAPSSDDDDDVDLGDF</sequence>
<keyword evidence="3" id="KW-1185">Reference proteome</keyword>
<evidence type="ECO:0000256" key="1">
    <source>
        <dbReference type="SAM" id="MobiDB-lite"/>
    </source>
</evidence>
<protein>
    <submittedName>
        <fullName evidence="2">Uncharacterized protein</fullName>
    </submittedName>
</protein>
<proteinExistence type="predicted"/>
<feature type="compositionally biased region" description="Low complexity" evidence="1">
    <location>
        <begin position="92"/>
        <end position="104"/>
    </location>
</feature>
<gene>
    <name evidence="2" type="ORF">COCNU_11G007330</name>
</gene>
<name>A0A8K0N8Y7_COCNU</name>
<comment type="caution">
    <text evidence="2">The sequence shown here is derived from an EMBL/GenBank/DDBJ whole genome shotgun (WGS) entry which is preliminary data.</text>
</comment>
<reference evidence="2" key="2">
    <citation type="submission" date="2019-07" db="EMBL/GenBank/DDBJ databases">
        <authorList>
            <person name="Yang Y."/>
            <person name="Bocs S."/>
            <person name="Baudouin L."/>
        </authorList>
    </citation>
    <scope>NUCLEOTIDE SEQUENCE</scope>
    <source>
        <tissue evidence="2">Spear leaf of Hainan Tall coconut</tissue>
    </source>
</reference>
<feature type="region of interest" description="Disordered" evidence="1">
    <location>
        <begin position="83"/>
        <end position="117"/>
    </location>
</feature>
<reference evidence="2" key="1">
    <citation type="journal article" date="2017" name="Gigascience">
        <title>The genome draft of coconut (Cocos nucifera).</title>
        <authorList>
            <person name="Xiao Y."/>
            <person name="Xu P."/>
            <person name="Fan H."/>
            <person name="Baudouin L."/>
            <person name="Xia W."/>
            <person name="Bocs S."/>
            <person name="Xu J."/>
            <person name="Li Q."/>
            <person name="Guo A."/>
            <person name="Zhou L."/>
            <person name="Li J."/>
            <person name="Wu Y."/>
            <person name="Ma Z."/>
            <person name="Armero A."/>
            <person name="Issali A.E."/>
            <person name="Liu N."/>
            <person name="Peng M."/>
            <person name="Yang Y."/>
        </authorList>
    </citation>
    <scope>NUCLEOTIDE SEQUENCE</scope>
    <source>
        <tissue evidence="2">Spear leaf of Hainan Tall coconut</tissue>
    </source>
</reference>
<evidence type="ECO:0000313" key="3">
    <source>
        <dbReference type="Proteomes" id="UP000797356"/>
    </source>
</evidence>
<organism evidence="2 3">
    <name type="scientific">Cocos nucifera</name>
    <name type="common">Coconut palm</name>
    <dbReference type="NCBI Taxonomy" id="13894"/>
    <lineage>
        <taxon>Eukaryota</taxon>
        <taxon>Viridiplantae</taxon>
        <taxon>Streptophyta</taxon>
        <taxon>Embryophyta</taxon>
        <taxon>Tracheophyta</taxon>
        <taxon>Spermatophyta</taxon>
        <taxon>Magnoliopsida</taxon>
        <taxon>Liliopsida</taxon>
        <taxon>Arecaceae</taxon>
        <taxon>Arecoideae</taxon>
        <taxon>Cocoseae</taxon>
        <taxon>Attaleinae</taxon>
        <taxon>Cocos</taxon>
    </lineage>
</organism>
<feature type="compositionally biased region" description="Acidic residues" evidence="1">
    <location>
        <begin position="106"/>
        <end position="117"/>
    </location>
</feature>